<feature type="region of interest" description="Disordered" evidence="1">
    <location>
        <begin position="177"/>
        <end position="229"/>
    </location>
</feature>
<feature type="compositionally biased region" description="Basic and acidic residues" evidence="1">
    <location>
        <begin position="202"/>
        <end position="211"/>
    </location>
</feature>
<protein>
    <recommendedName>
        <fullName evidence="5">LysM domain-containing protein</fullName>
    </recommendedName>
</protein>
<dbReference type="RefSeq" id="WP_104230405.1">
    <property type="nucleotide sequence ID" value="NZ_PSNW01000005.1"/>
</dbReference>
<evidence type="ECO:0000256" key="2">
    <source>
        <dbReference type="SAM" id="SignalP"/>
    </source>
</evidence>
<name>A0A2S5TFV6_9GAMM</name>
<organism evidence="3 4">
    <name type="scientific">Solimonas fluminis</name>
    <dbReference type="NCBI Taxonomy" id="2086571"/>
    <lineage>
        <taxon>Bacteria</taxon>
        <taxon>Pseudomonadati</taxon>
        <taxon>Pseudomonadota</taxon>
        <taxon>Gammaproteobacteria</taxon>
        <taxon>Nevskiales</taxon>
        <taxon>Nevskiaceae</taxon>
        <taxon>Solimonas</taxon>
    </lineage>
</organism>
<sequence>MRIPPFRKLAVAALLGSSLSVQAAAEPYLYGPVRSGEQLARIAWELRPDKTRIGTWQMTAALYRANPRSFIGGDMERLRPGAMLVVPADEDVRRVDPELARQLAREPQNAQALLGAAALPAPAAPAPAAEAAAAPAAAVGLTLAPASVPAAAPAAEPPAAATAKVVPAWAPDPSPVSPPAIPPAVPAQPPGLAAAPAPIVPPERRRPDADARQIPPDTEPLPDPNRLSRLAPVAMPEPWKQYDKMPVPDRWRILNSLGIVPQRWWDPYNQNTWKGDKPIYKNEHFVSFNATLDSVYEYREQPTPIGGNGTGEGGLVNIFGRPQQYTLASNLILSAAYIKGDTVYRPPDIELRFTPVLNYNYTAVQEAGAININPAKGLDRRDSFVGIQELFADFDLRAVSDRYDFDSIRFGIQPFSSDFRGFLFQDSQLGVRLFGTRDNNRYQYNLGWFRRLEKDTNSGLNDIGAALRDDDLFVFSLYRQDLPVYGFTSQGIVAYNRNRDSGRFYDKNGFLQRPAAIGTETIREYDVVYLGYNGDGHFGRLNLTTSAYAALGRQDRGVFFDDTRDIRGFFAAAEASYDMDWMRFRLSALYGSGDRDPYDDTASGYDAIFENPIFAGADTSFWIRRPVPLIGGGGVALSQVNGVLANLRPSKEFGQSNFENPGIVLVGVGADFDVLPQLRIFGNANYLRFDDTAILELMRSQGGIGREIGWDLSVAAIWRPFFTQNIIVRVSGAVLLPGEGFRALYPDEDGYSVLANLIFSY</sequence>
<evidence type="ECO:0000313" key="4">
    <source>
        <dbReference type="Proteomes" id="UP000238220"/>
    </source>
</evidence>
<dbReference type="EMBL" id="PSNW01000005">
    <property type="protein sequence ID" value="PPE73891.1"/>
    <property type="molecule type" value="Genomic_DNA"/>
</dbReference>
<dbReference type="NCBIfam" id="TIGR03505">
    <property type="entry name" value="FimV_core"/>
    <property type="match status" value="1"/>
</dbReference>
<dbReference type="OrthoDB" id="244259at2"/>
<keyword evidence="2" id="KW-0732">Signal</keyword>
<accession>A0A2S5TFV6</accession>
<evidence type="ECO:0008006" key="5">
    <source>
        <dbReference type="Google" id="ProtNLM"/>
    </source>
</evidence>
<dbReference type="AlphaFoldDB" id="A0A2S5TFV6"/>
<dbReference type="InterPro" id="IPR020012">
    <property type="entry name" value="LysM_FimV"/>
</dbReference>
<proteinExistence type="predicted"/>
<keyword evidence="4" id="KW-1185">Reference proteome</keyword>
<feature type="signal peptide" evidence="2">
    <location>
        <begin position="1"/>
        <end position="23"/>
    </location>
</feature>
<gene>
    <name evidence="3" type="ORF">C3942_10855</name>
</gene>
<dbReference type="Proteomes" id="UP000238220">
    <property type="component" value="Unassembled WGS sequence"/>
</dbReference>
<feature type="chain" id="PRO_5015571922" description="LysM domain-containing protein" evidence="2">
    <location>
        <begin position="24"/>
        <end position="761"/>
    </location>
</feature>
<reference evidence="3 4" key="1">
    <citation type="submission" date="2018-02" db="EMBL/GenBank/DDBJ databases">
        <title>Genome sequencing of Solimonas sp. HR-BB.</title>
        <authorList>
            <person name="Lee Y."/>
            <person name="Jeon C.O."/>
        </authorList>
    </citation>
    <scope>NUCLEOTIDE SEQUENCE [LARGE SCALE GENOMIC DNA]</scope>
    <source>
        <strain evidence="3 4">HR-BB</strain>
    </source>
</reference>
<comment type="caution">
    <text evidence="3">The sequence shown here is derived from an EMBL/GenBank/DDBJ whole genome shotgun (WGS) entry which is preliminary data.</text>
</comment>
<feature type="compositionally biased region" description="Pro residues" evidence="1">
    <location>
        <begin position="177"/>
        <end position="189"/>
    </location>
</feature>
<evidence type="ECO:0000256" key="1">
    <source>
        <dbReference type="SAM" id="MobiDB-lite"/>
    </source>
</evidence>
<evidence type="ECO:0000313" key="3">
    <source>
        <dbReference type="EMBL" id="PPE73891.1"/>
    </source>
</evidence>